<dbReference type="InterPro" id="IPR036271">
    <property type="entry name" value="Tet_transcr_reg_TetR-rel_C_sf"/>
</dbReference>
<evidence type="ECO:0000313" key="8">
    <source>
        <dbReference type="EMBL" id="USY20102.1"/>
    </source>
</evidence>
<dbReference type="PROSITE" id="PS50977">
    <property type="entry name" value="HTH_TETR_2"/>
    <property type="match status" value="1"/>
</dbReference>
<dbReference type="Proteomes" id="UP001055940">
    <property type="component" value="Chromosome"/>
</dbReference>
<dbReference type="Pfam" id="PF00392">
    <property type="entry name" value="GntR"/>
    <property type="match status" value="1"/>
</dbReference>
<sequence length="355" mass="38679">MASHTGGELPPYARVVADIRARIAGGELQPGDRVPSTREITREWGVAMATATKVLSALRQEGLVVAVRGVGTVVRGDAGVAPVTPEPSRRSSSQPPHRGHSEAEAMRARLHSAVEGEGRPAPDTALTRAAIVRAAIAVADAEGLGGLSMRRISTELRVSTMALYRHIDNKDELLREMLDEVYTEVELPDPVPSDWRQAVEVLQQREWVVYRAHPWIATLLTVTRPIMSEKVMAYGEWIMGLLIDRGCSPDDALRIITILSAYISGMALQVAQVREMERETGADSLDFWLGKGAELVFDQSRYPNMSKVSAPPEFDIDRTYALGMEHLLEGLAPLVESGGSPGSGEPGEQQRSQET</sequence>
<evidence type="ECO:0000313" key="9">
    <source>
        <dbReference type="Proteomes" id="UP001055940"/>
    </source>
</evidence>
<evidence type="ECO:0000256" key="2">
    <source>
        <dbReference type="ARBA" id="ARBA00023125"/>
    </source>
</evidence>
<organism evidence="8 9">
    <name type="scientific">Nocardiopsis exhalans</name>
    <dbReference type="NCBI Taxonomy" id="163604"/>
    <lineage>
        <taxon>Bacteria</taxon>
        <taxon>Bacillati</taxon>
        <taxon>Actinomycetota</taxon>
        <taxon>Actinomycetes</taxon>
        <taxon>Streptosporangiales</taxon>
        <taxon>Nocardiopsidaceae</taxon>
        <taxon>Nocardiopsis</taxon>
    </lineage>
</organism>
<evidence type="ECO:0000256" key="4">
    <source>
        <dbReference type="PROSITE-ProRule" id="PRU00335"/>
    </source>
</evidence>
<dbReference type="InterPro" id="IPR000524">
    <property type="entry name" value="Tscrpt_reg_HTH_GntR"/>
</dbReference>
<keyword evidence="2 4" id="KW-0238">DNA-binding</keyword>
<feature type="region of interest" description="Disordered" evidence="5">
    <location>
        <begin position="333"/>
        <end position="355"/>
    </location>
</feature>
<name>A0ABY5D6U9_9ACTN</name>
<evidence type="ECO:0000259" key="6">
    <source>
        <dbReference type="PROSITE" id="PS50949"/>
    </source>
</evidence>
<accession>A0ABY5D6U9</accession>
<feature type="region of interest" description="Disordered" evidence="5">
    <location>
        <begin position="77"/>
        <end position="105"/>
    </location>
</feature>
<feature type="domain" description="HTH gntR-type" evidence="6">
    <location>
        <begin position="9"/>
        <end position="77"/>
    </location>
</feature>
<evidence type="ECO:0000256" key="1">
    <source>
        <dbReference type="ARBA" id="ARBA00023015"/>
    </source>
</evidence>
<dbReference type="InterPro" id="IPR036390">
    <property type="entry name" value="WH_DNA-bd_sf"/>
</dbReference>
<dbReference type="InterPro" id="IPR050109">
    <property type="entry name" value="HTH-type_TetR-like_transc_reg"/>
</dbReference>
<evidence type="ECO:0000256" key="5">
    <source>
        <dbReference type="SAM" id="MobiDB-lite"/>
    </source>
</evidence>
<dbReference type="RefSeq" id="WP_254419233.1">
    <property type="nucleotide sequence ID" value="NZ_BAAAJB010000002.1"/>
</dbReference>
<dbReference type="InterPro" id="IPR001647">
    <property type="entry name" value="HTH_TetR"/>
</dbReference>
<dbReference type="Gene3D" id="1.10.10.10">
    <property type="entry name" value="Winged helix-like DNA-binding domain superfamily/Winged helix DNA-binding domain"/>
    <property type="match status" value="1"/>
</dbReference>
<reference evidence="8" key="1">
    <citation type="submission" date="2022-06" db="EMBL/GenBank/DDBJ databases">
        <authorList>
            <person name="Ping M."/>
        </authorList>
    </citation>
    <scope>NUCLEOTIDE SEQUENCE</scope>
    <source>
        <strain evidence="8">JCM11759T</strain>
    </source>
</reference>
<dbReference type="SUPFAM" id="SSF46785">
    <property type="entry name" value="Winged helix' DNA-binding domain"/>
    <property type="match status" value="1"/>
</dbReference>
<dbReference type="Pfam" id="PF00440">
    <property type="entry name" value="TetR_N"/>
    <property type="match status" value="1"/>
</dbReference>
<dbReference type="Gene3D" id="1.10.10.60">
    <property type="entry name" value="Homeodomain-like"/>
    <property type="match status" value="1"/>
</dbReference>
<keyword evidence="3" id="KW-0804">Transcription</keyword>
<dbReference type="SMART" id="SM00345">
    <property type="entry name" value="HTH_GNTR"/>
    <property type="match status" value="1"/>
</dbReference>
<dbReference type="InterPro" id="IPR009057">
    <property type="entry name" value="Homeodomain-like_sf"/>
</dbReference>
<dbReference type="InterPro" id="IPR036388">
    <property type="entry name" value="WH-like_DNA-bd_sf"/>
</dbReference>
<keyword evidence="1" id="KW-0805">Transcription regulation</keyword>
<dbReference type="SUPFAM" id="SSF48498">
    <property type="entry name" value="Tetracyclin repressor-like, C-terminal domain"/>
    <property type="match status" value="1"/>
</dbReference>
<dbReference type="InterPro" id="IPR004111">
    <property type="entry name" value="Repressor_TetR_C"/>
</dbReference>
<dbReference type="Pfam" id="PF02909">
    <property type="entry name" value="TetR_C_1"/>
    <property type="match status" value="1"/>
</dbReference>
<dbReference type="CDD" id="cd07377">
    <property type="entry name" value="WHTH_GntR"/>
    <property type="match status" value="1"/>
</dbReference>
<dbReference type="Gene3D" id="1.10.357.10">
    <property type="entry name" value="Tetracycline Repressor, domain 2"/>
    <property type="match status" value="1"/>
</dbReference>
<dbReference type="PANTHER" id="PTHR30055">
    <property type="entry name" value="HTH-TYPE TRANSCRIPTIONAL REGULATOR RUTR"/>
    <property type="match status" value="1"/>
</dbReference>
<evidence type="ECO:0000256" key="3">
    <source>
        <dbReference type="ARBA" id="ARBA00023163"/>
    </source>
</evidence>
<dbReference type="EMBL" id="CP099837">
    <property type="protein sequence ID" value="USY20102.1"/>
    <property type="molecule type" value="Genomic_DNA"/>
</dbReference>
<proteinExistence type="predicted"/>
<keyword evidence="9" id="KW-1185">Reference proteome</keyword>
<feature type="DNA-binding region" description="H-T-H motif" evidence="4">
    <location>
        <begin position="148"/>
        <end position="167"/>
    </location>
</feature>
<dbReference type="SUPFAM" id="SSF46689">
    <property type="entry name" value="Homeodomain-like"/>
    <property type="match status" value="1"/>
</dbReference>
<gene>
    <name evidence="8" type="ORF">NE857_33595</name>
</gene>
<dbReference type="PANTHER" id="PTHR30055:SF151">
    <property type="entry name" value="TRANSCRIPTIONAL REGULATORY PROTEIN"/>
    <property type="match status" value="1"/>
</dbReference>
<protein>
    <submittedName>
        <fullName evidence="8">GntR family transcriptional regulator</fullName>
    </submittedName>
</protein>
<evidence type="ECO:0000259" key="7">
    <source>
        <dbReference type="PROSITE" id="PS50977"/>
    </source>
</evidence>
<feature type="domain" description="HTH tetR-type" evidence="7">
    <location>
        <begin position="125"/>
        <end position="185"/>
    </location>
</feature>
<dbReference type="PROSITE" id="PS50949">
    <property type="entry name" value="HTH_GNTR"/>
    <property type="match status" value="1"/>
</dbReference>